<evidence type="ECO:0008006" key="3">
    <source>
        <dbReference type="Google" id="ProtNLM"/>
    </source>
</evidence>
<reference evidence="2" key="1">
    <citation type="journal article" date="2019" name="Int. J. Syst. Evol. Microbiol.">
        <title>The Global Catalogue of Microorganisms (GCM) 10K type strain sequencing project: providing services to taxonomists for standard genome sequencing and annotation.</title>
        <authorList>
            <consortium name="The Broad Institute Genomics Platform"/>
            <consortium name="The Broad Institute Genome Sequencing Center for Infectious Disease"/>
            <person name="Wu L."/>
            <person name="Ma J."/>
        </authorList>
    </citation>
    <scope>NUCLEOTIDE SEQUENCE [LARGE SCALE GENOMIC DNA]</scope>
    <source>
        <strain evidence="2">CCUG 53903</strain>
    </source>
</reference>
<protein>
    <recommendedName>
        <fullName evidence="3">Lipoprotein</fullName>
    </recommendedName>
</protein>
<gene>
    <name evidence="1" type="ORF">ACFPZ3_01195</name>
</gene>
<comment type="caution">
    <text evidence="1">The sequence shown here is derived from an EMBL/GenBank/DDBJ whole genome shotgun (WGS) entry which is preliminary data.</text>
</comment>
<dbReference type="Proteomes" id="UP001596058">
    <property type="component" value="Unassembled WGS sequence"/>
</dbReference>
<accession>A0ABW1C9S6</accession>
<proteinExistence type="predicted"/>
<organism evidence="1 2">
    <name type="scientific">Nonomuraea insulae</name>
    <dbReference type="NCBI Taxonomy" id="1616787"/>
    <lineage>
        <taxon>Bacteria</taxon>
        <taxon>Bacillati</taxon>
        <taxon>Actinomycetota</taxon>
        <taxon>Actinomycetes</taxon>
        <taxon>Streptosporangiales</taxon>
        <taxon>Streptosporangiaceae</taxon>
        <taxon>Nonomuraea</taxon>
    </lineage>
</organism>
<name>A0ABW1C9S6_9ACTN</name>
<evidence type="ECO:0000313" key="1">
    <source>
        <dbReference type="EMBL" id="MFC5822459.1"/>
    </source>
</evidence>
<dbReference type="RefSeq" id="WP_379512012.1">
    <property type="nucleotide sequence ID" value="NZ_JBHSPA010000003.1"/>
</dbReference>
<keyword evidence="2" id="KW-1185">Reference proteome</keyword>
<sequence>MMTVARSFRLRRPATWNAGRLLARALIALALFTGVVFAHGGACAAMVLSEADVHPAHTSLAWQDAGCVHHELPENHRHGTEQELSAFSPDGASAPVVRMASTCIGSPWMAESPPAAPAEIALSSFLYREKLGVMRI</sequence>
<dbReference type="EMBL" id="JBHSPA010000003">
    <property type="protein sequence ID" value="MFC5822459.1"/>
    <property type="molecule type" value="Genomic_DNA"/>
</dbReference>
<evidence type="ECO:0000313" key="2">
    <source>
        <dbReference type="Proteomes" id="UP001596058"/>
    </source>
</evidence>